<gene>
    <name evidence="2" type="ORF">BKA23_3501</name>
</gene>
<proteinExistence type="predicted"/>
<dbReference type="Proteomes" id="UP000318297">
    <property type="component" value="Unassembled WGS sequence"/>
</dbReference>
<dbReference type="AlphaFoldDB" id="A0A561DVD0"/>
<reference evidence="2 3" key="1">
    <citation type="submission" date="2019-06" db="EMBL/GenBank/DDBJ databases">
        <title>Sequencing the genomes of 1000 actinobacteria strains.</title>
        <authorList>
            <person name="Klenk H.-P."/>
        </authorList>
    </citation>
    <scope>NUCLEOTIDE SEQUENCE [LARGE SCALE GENOMIC DNA]</scope>
    <source>
        <strain evidence="2 3">DSM 19560</strain>
    </source>
</reference>
<evidence type="ECO:0000313" key="3">
    <source>
        <dbReference type="Proteomes" id="UP000318297"/>
    </source>
</evidence>
<evidence type="ECO:0000256" key="1">
    <source>
        <dbReference type="SAM" id="MobiDB-lite"/>
    </source>
</evidence>
<comment type="caution">
    <text evidence="2">The sequence shown here is derived from an EMBL/GenBank/DDBJ whole genome shotgun (WGS) entry which is preliminary data.</text>
</comment>
<keyword evidence="3" id="KW-1185">Reference proteome</keyword>
<accession>A0A561DVD0</accession>
<sequence length="95" mass="10860">MAKKKTDRGPRFLARKGDKLKLTDAKGHKHTAQVVDLDEDLTKEQGSFTFGYCKSCDWTGRARRARDKARNDARDHRKECEGKGKIMLGVTDHRD</sequence>
<dbReference type="OrthoDB" id="4869158at2"/>
<name>A0A561DVD0_9MICO</name>
<protein>
    <submittedName>
        <fullName evidence="2">Uncharacterized protein</fullName>
    </submittedName>
</protein>
<feature type="compositionally biased region" description="Basic and acidic residues" evidence="1">
    <location>
        <begin position="68"/>
        <end position="84"/>
    </location>
</feature>
<evidence type="ECO:0000313" key="2">
    <source>
        <dbReference type="EMBL" id="TWE07319.1"/>
    </source>
</evidence>
<organism evidence="2 3">
    <name type="scientific">Rudaeicoccus suwonensis</name>
    <dbReference type="NCBI Taxonomy" id="657409"/>
    <lineage>
        <taxon>Bacteria</taxon>
        <taxon>Bacillati</taxon>
        <taxon>Actinomycetota</taxon>
        <taxon>Actinomycetes</taxon>
        <taxon>Micrococcales</taxon>
        <taxon>Dermacoccaceae</taxon>
        <taxon>Rudaeicoccus</taxon>
    </lineage>
</organism>
<dbReference type="EMBL" id="VIVQ01000006">
    <property type="protein sequence ID" value="TWE07319.1"/>
    <property type="molecule type" value="Genomic_DNA"/>
</dbReference>
<feature type="region of interest" description="Disordered" evidence="1">
    <location>
        <begin position="64"/>
        <end position="95"/>
    </location>
</feature>
<dbReference type="RefSeq" id="WP_145230796.1">
    <property type="nucleotide sequence ID" value="NZ_VIVQ01000006.1"/>
</dbReference>